<dbReference type="EMBL" id="BLWA01000004">
    <property type="protein sequence ID" value="GFM91872.1"/>
    <property type="molecule type" value="Genomic_DNA"/>
</dbReference>
<name>A0ABQ1DM10_PSECI</name>
<keyword evidence="2" id="KW-1185">Reference proteome</keyword>
<evidence type="ECO:0000313" key="1">
    <source>
        <dbReference type="EMBL" id="GFM91872.1"/>
    </source>
</evidence>
<accession>A0ABQ1DM10</accession>
<comment type="caution">
    <text evidence="1">The sequence shown here is derived from an EMBL/GenBank/DDBJ whole genome shotgun (WGS) entry which is preliminary data.</text>
</comment>
<evidence type="ECO:0000313" key="2">
    <source>
        <dbReference type="Proteomes" id="UP000614982"/>
    </source>
</evidence>
<protein>
    <submittedName>
        <fullName evidence="1">Uncharacterized protein</fullName>
    </submittedName>
</protein>
<proteinExistence type="predicted"/>
<reference evidence="1 2" key="1">
    <citation type="submission" date="2020-05" db="EMBL/GenBank/DDBJ databases">
        <title>Genetic diversity of Pseudomonas cichorii.</title>
        <authorList>
            <person name="Tani S."/>
            <person name="Yagi H."/>
            <person name="Hashimoto S."/>
            <person name="Iiyama K."/>
            <person name="Furuya N."/>
        </authorList>
    </citation>
    <scope>NUCLEOTIDE SEQUENCE [LARGE SCALE GENOMIC DNA]</scope>
    <source>
        <strain evidence="1 2">LMG 2162</strain>
    </source>
</reference>
<gene>
    <name evidence="1" type="ORF">PSCICP_18440</name>
</gene>
<dbReference type="Proteomes" id="UP000614982">
    <property type="component" value="Unassembled WGS sequence"/>
</dbReference>
<sequence length="65" mass="7602">MKGSGLDGSYEIPVIFGRKPVNEHTLWRAFSDFYFDWIKSNRAQRRGCFHPYCQLAAITAFNEAW</sequence>
<organism evidence="1 2">
    <name type="scientific">Pseudomonas cichorii</name>
    <dbReference type="NCBI Taxonomy" id="36746"/>
    <lineage>
        <taxon>Bacteria</taxon>
        <taxon>Pseudomonadati</taxon>
        <taxon>Pseudomonadota</taxon>
        <taxon>Gammaproteobacteria</taxon>
        <taxon>Pseudomonadales</taxon>
        <taxon>Pseudomonadaceae</taxon>
        <taxon>Pseudomonas</taxon>
    </lineage>
</organism>